<keyword evidence="3" id="KW-1185">Reference proteome</keyword>
<organism evidence="2 3">
    <name type="scientific">Edaphochlamys debaryana</name>
    <dbReference type="NCBI Taxonomy" id="47281"/>
    <lineage>
        <taxon>Eukaryota</taxon>
        <taxon>Viridiplantae</taxon>
        <taxon>Chlorophyta</taxon>
        <taxon>core chlorophytes</taxon>
        <taxon>Chlorophyceae</taxon>
        <taxon>CS clade</taxon>
        <taxon>Chlamydomonadales</taxon>
        <taxon>Chlamydomonadales incertae sedis</taxon>
        <taxon>Edaphochlamys</taxon>
    </lineage>
</organism>
<accession>A0A836BVQ9</accession>
<dbReference type="OrthoDB" id="524223at2759"/>
<dbReference type="AlphaFoldDB" id="A0A836BVQ9"/>
<gene>
    <name evidence="2" type="ORF">HYH03_012130</name>
</gene>
<dbReference type="EMBL" id="JAEHOE010000074">
    <property type="protein sequence ID" value="KAG2489298.1"/>
    <property type="molecule type" value="Genomic_DNA"/>
</dbReference>
<name>A0A836BVQ9_9CHLO</name>
<dbReference type="Proteomes" id="UP000612055">
    <property type="component" value="Unassembled WGS sequence"/>
</dbReference>
<evidence type="ECO:0008006" key="4">
    <source>
        <dbReference type="Google" id="ProtNLM"/>
    </source>
</evidence>
<evidence type="ECO:0000313" key="2">
    <source>
        <dbReference type="EMBL" id="KAG2489298.1"/>
    </source>
</evidence>
<feature type="compositionally biased region" description="Low complexity" evidence="1">
    <location>
        <begin position="20"/>
        <end position="30"/>
    </location>
</feature>
<sequence length="391" mass="41137">MAAFLERAIPARLLDGSGGSSATTSSAASGAGEGWSFGPFRFPANPTQQRPGAGGGSARAGAGGPADAIQQLCSLVGEALHPSSGRGGPASTSGVGGAFGGGAARGGPAAGARRSAIRLEYTEDAPHLLGRRSISLRPRGLPLSGAEPLYDDRDTRWFDVRDTALHGSYSWALQDFQEEREDAPVPGDAWRADVPSDVELAPVLTCKDLVKQVLVDQVGRGDAVQCAFPDQACPSGWHKVMAFSSPVPEDDDAANYLDFHFYLQHKDVSITLQPEDKLSDVAKFFRVAPEDLYDANPGLASVPADRAVGRERSVLVPGANVWSHKPSEWLPPRLHDGAGRAIHNPQRAVAAYSDDEGGLNELPAQFCCAFCVKRGEAKTGPQPRPPGAAVE</sequence>
<feature type="compositionally biased region" description="Gly residues" evidence="1">
    <location>
        <begin position="52"/>
        <end position="64"/>
    </location>
</feature>
<evidence type="ECO:0000313" key="3">
    <source>
        <dbReference type="Proteomes" id="UP000612055"/>
    </source>
</evidence>
<protein>
    <recommendedName>
        <fullName evidence="4">LysM domain-containing protein</fullName>
    </recommendedName>
</protein>
<feature type="region of interest" description="Disordered" evidence="1">
    <location>
        <begin position="14"/>
        <end position="65"/>
    </location>
</feature>
<reference evidence="2" key="1">
    <citation type="journal article" date="2020" name="bioRxiv">
        <title>Comparative genomics of Chlamydomonas.</title>
        <authorList>
            <person name="Craig R.J."/>
            <person name="Hasan A.R."/>
            <person name="Ness R.W."/>
            <person name="Keightley P.D."/>
        </authorList>
    </citation>
    <scope>NUCLEOTIDE SEQUENCE</scope>
    <source>
        <strain evidence="2">CCAP 11/70</strain>
    </source>
</reference>
<proteinExistence type="predicted"/>
<evidence type="ECO:0000256" key="1">
    <source>
        <dbReference type="SAM" id="MobiDB-lite"/>
    </source>
</evidence>
<comment type="caution">
    <text evidence="2">The sequence shown here is derived from an EMBL/GenBank/DDBJ whole genome shotgun (WGS) entry which is preliminary data.</text>
</comment>